<sequence length="168" mass="18285">MGNSLPLPCVCRCCCHDEVNELEEGTAAVAGGVKKRRRKQQQRPDRSRNVWAARPRHVVVPVVDDLPEDGDGGRDQEAWPECRVELAGHGEDGAVRVRIVMKRKDIAQLVARLEQHGAEDRNAAGMEEVVSTELAGCNGGNADGGGSVTVMSPCRDAWRPRLSIIPEN</sequence>
<accession>A0A811RSX0</accession>
<comment type="caution">
    <text evidence="1">The sequence shown here is derived from an EMBL/GenBank/DDBJ whole genome shotgun (WGS) entry which is preliminary data.</text>
</comment>
<evidence type="ECO:0000313" key="2">
    <source>
        <dbReference type="Proteomes" id="UP000604825"/>
    </source>
</evidence>
<proteinExistence type="predicted"/>
<reference evidence="1" key="1">
    <citation type="submission" date="2020-10" db="EMBL/GenBank/DDBJ databases">
        <authorList>
            <person name="Han B."/>
            <person name="Lu T."/>
            <person name="Zhao Q."/>
            <person name="Huang X."/>
            <person name="Zhao Y."/>
        </authorList>
    </citation>
    <scope>NUCLEOTIDE SEQUENCE</scope>
</reference>
<evidence type="ECO:0000313" key="1">
    <source>
        <dbReference type="EMBL" id="CAD6332917.1"/>
    </source>
</evidence>
<organism evidence="1 2">
    <name type="scientific">Miscanthus lutarioriparius</name>
    <dbReference type="NCBI Taxonomy" id="422564"/>
    <lineage>
        <taxon>Eukaryota</taxon>
        <taxon>Viridiplantae</taxon>
        <taxon>Streptophyta</taxon>
        <taxon>Embryophyta</taxon>
        <taxon>Tracheophyta</taxon>
        <taxon>Spermatophyta</taxon>
        <taxon>Magnoliopsida</taxon>
        <taxon>Liliopsida</taxon>
        <taxon>Poales</taxon>
        <taxon>Poaceae</taxon>
        <taxon>PACMAD clade</taxon>
        <taxon>Panicoideae</taxon>
        <taxon>Andropogonodae</taxon>
        <taxon>Andropogoneae</taxon>
        <taxon>Saccharinae</taxon>
        <taxon>Miscanthus</taxon>
    </lineage>
</organism>
<keyword evidence="2" id="KW-1185">Reference proteome</keyword>
<dbReference type="Proteomes" id="UP000604825">
    <property type="component" value="Unassembled WGS sequence"/>
</dbReference>
<gene>
    <name evidence="1" type="ORF">NCGR_LOCUS57015</name>
</gene>
<dbReference type="OrthoDB" id="651676at2759"/>
<name>A0A811RSX0_9POAL</name>
<protein>
    <submittedName>
        <fullName evidence="1">Uncharacterized protein</fullName>
    </submittedName>
</protein>
<dbReference type="AlphaFoldDB" id="A0A811RSX0"/>
<dbReference type="EMBL" id="CAJGYO010000017">
    <property type="protein sequence ID" value="CAD6332917.1"/>
    <property type="molecule type" value="Genomic_DNA"/>
</dbReference>